<dbReference type="RefSeq" id="XP_025380360.1">
    <property type="nucleotide sequence ID" value="XM_025523353.1"/>
</dbReference>
<dbReference type="AlphaFoldDB" id="A0A316YVK8"/>
<proteinExistence type="predicted"/>
<protein>
    <submittedName>
        <fullName evidence="2">Uncharacterized protein</fullName>
    </submittedName>
</protein>
<dbReference type="Proteomes" id="UP000245768">
    <property type="component" value="Unassembled WGS sequence"/>
</dbReference>
<keyword evidence="3" id="KW-1185">Reference proteome</keyword>
<dbReference type="GeneID" id="37045269"/>
<evidence type="ECO:0000313" key="2">
    <source>
        <dbReference type="EMBL" id="PWN93162.1"/>
    </source>
</evidence>
<accession>A0A316YVK8</accession>
<feature type="compositionally biased region" description="Polar residues" evidence="1">
    <location>
        <begin position="144"/>
        <end position="153"/>
    </location>
</feature>
<organism evidence="2 3">
    <name type="scientific">Acaromyces ingoldii</name>
    <dbReference type="NCBI Taxonomy" id="215250"/>
    <lineage>
        <taxon>Eukaryota</taxon>
        <taxon>Fungi</taxon>
        <taxon>Dikarya</taxon>
        <taxon>Basidiomycota</taxon>
        <taxon>Ustilaginomycotina</taxon>
        <taxon>Exobasidiomycetes</taxon>
        <taxon>Exobasidiales</taxon>
        <taxon>Cryptobasidiaceae</taxon>
        <taxon>Acaromyces</taxon>
    </lineage>
</organism>
<dbReference type="STRING" id="215250.A0A316YVK8"/>
<evidence type="ECO:0000256" key="1">
    <source>
        <dbReference type="SAM" id="MobiDB-lite"/>
    </source>
</evidence>
<feature type="region of interest" description="Disordered" evidence="1">
    <location>
        <begin position="136"/>
        <end position="175"/>
    </location>
</feature>
<dbReference type="InParanoid" id="A0A316YVK8"/>
<name>A0A316YVK8_9BASI</name>
<feature type="compositionally biased region" description="Polar residues" evidence="1">
    <location>
        <begin position="387"/>
        <end position="402"/>
    </location>
</feature>
<feature type="compositionally biased region" description="Basic and acidic residues" evidence="1">
    <location>
        <begin position="162"/>
        <end position="175"/>
    </location>
</feature>
<feature type="region of interest" description="Disordered" evidence="1">
    <location>
        <begin position="379"/>
        <end position="402"/>
    </location>
</feature>
<reference evidence="2 3" key="1">
    <citation type="journal article" date="2018" name="Mol. Biol. Evol.">
        <title>Broad Genomic Sampling Reveals a Smut Pathogenic Ancestry of the Fungal Clade Ustilaginomycotina.</title>
        <authorList>
            <person name="Kijpornyongpan T."/>
            <person name="Mondo S.J."/>
            <person name="Barry K."/>
            <person name="Sandor L."/>
            <person name="Lee J."/>
            <person name="Lipzen A."/>
            <person name="Pangilinan J."/>
            <person name="LaButti K."/>
            <person name="Hainaut M."/>
            <person name="Henrissat B."/>
            <person name="Grigoriev I.V."/>
            <person name="Spatafora J.W."/>
            <person name="Aime M.C."/>
        </authorList>
    </citation>
    <scope>NUCLEOTIDE SEQUENCE [LARGE SCALE GENOMIC DNA]</scope>
    <source>
        <strain evidence="2 3">MCA 4198</strain>
    </source>
</reference>
<sequence length="557" mass="60202">MDQHKFSFADAVSAVTSSFRSVGTSTSPRVGANVEQGQGPARPEYSVDGDGPRGRGDGDGEGEDAFPKLSPEQLHALFEDEEQRKCVAAALEEAQLNWSLDSKMLGQRSEANRGMRAIVELLAQIHVSHSSQWQERQRLAGQLSGATGAQSEGDQGARSRKAKGEGGDAKGTEQRLNHAWETHDLLRAIDRKDHETILMIRDANFDLLLDLNQSGTSGNAASTPLGYCISLGKGWEGTSIVLTGALSKFVNNLPDDEAEDLPADEDEGSMQQRRARARKARHELDPRTASRLRKLRTSLKLAIDNSILSDQTSLLASYIQVLLMSEGQPFILESISAVQQALVSYLGPSNTSSTGAILTQADPISVSHNCVNRFVSDGLRSHKRRPSSSAGGVSGTTRQGDQYSGGGASIVAAVDDLVANAVGDLVLMALWDLVRISRHDLSLLDPKVEQSSTIAKRVEEDDLSSPLPLYFFARDDRVSAQYTSRLQGTEVVLDQIATARSKSTLQGAGLVGGKSARQVRMWKCAQKTSESLQSGLRRLNSKDRLDHIDEVLAAFKG</sequence>
<evidence type="ECO:0000313" key="3">
    <source>
        <dbReference type="Proteomes" id="UP000245768"/>
    </source>
</evidence>
<feature type="compositionally biased region" description="Polar residues" evidence="1">
    <location>
        <begin position="17"/>
        <end position="28"/>
    </location>
</feature>
<feature type="region of interest" description="Disordered" evidence="1">
    <location>
        <begin position="17"/>
        <end position="67"/>
    </location>
</feature>
<dbReference type="OrthoDB" id="3005035at2759"/>
<gene>
    <name evidence="2" type="ORF">FA10DRAFT_277062</name>
</gene>
<dbReference type="EMBL" id="KZ819634">
    <property type="protein sequence ID" value="PWN93162.1"/>
    <property type="molecule type" value="Genomic_DNA"/>
</dbReference>